<keyword evidence="2" id="KW-1185">Reference proteome</keyword>
<evidence type="ECO:0000313" key="1">
    <source>
        <dbReference type="EMBL" id="KAG5179785.1"/>
    </source>
</evidence>
<dbReference type="AlphaFoldDB" id="A0A836CB27"/>
<comment type="caution">
    <text evidence="1">The sequence shown here is derived from an EMBL/GenBank/DDBJ whole genome shotgun (WGS) entry which is preliminary data.</text>
</comment>
<protein>
    <submittedName>
        <fullName evidence="1">Uncharacterized protein</fullName>
    </submittedName>
</protein>
<sequence>MEQVHEAILKTQFSNSVADLGEAAALAAPLRPVVFVRYNPDAREVDGIKERPITFDGGTSSVISDDLAAIVLDDRDISALSTSTPCMSLQIGGDTNGSWRISVYGGGGDSTATSFEIQCRVSGAWVTKSSFTPL</sequence>
<dbReference type="Proteomes" id="UP000664859">
    <property type="component" value="Unassembled WGS sequence"/>
</dbReference>
<reference evidence="1" key="1">
    <citation type="submission" date="2021-02" db="EMBL/GenBank/DDBJ databases">
        <title>First Annotated Genome of the Yellow-green Alga Tribonema minus.</title>
        <authorList>
            <person name="Mahan K.M."/>
        </authorList>
    </citation>
    <scope>NUCLEOTIDE SEQUENCE</scope>
    <source>
        <strain evidence="1">UTEX B ZZ1240</strain>
    </source>
</reference>
<gene>
    <name evidence="1" type="ORF">JKP88DRAFT_273619</name>
</gene>
<proteinExistence type="predicted"/>
<name>A0A836CB27_9STRA</name>
<dbReference type="EMBL" id="JAFCMP010000445">
    <property type="protein sequence ID" value="KAG5179785.1"/>
    <property type="molecule type" value="Genomic_DNA"/>
</dbReference>
<evidence type="ECO:0000313" key="2">
    <source>
        <dbReference type="Proteomes" id="UP000664859"/>
    </source>
</evidence>
<organism evidence="1 2">
    <name type="scientific">Tribonema minus</name>
    <dbReference type="NCBI Taxonomy" id="303371"/>
    <lineage>
        <taxon>Eukaryota</taxon>
        <taxon>Sar</taxon>
        <taxon>Stramenopiles</taxon>
        <taxon>Ochrophyta</taxon>
        <taxon>PX clade</taxon>
        <taxon>Xanthophyceae</taxon>
        <taxon>Tribonematales</taxon>
        <taxon>Tribonemataceae</taxon>
        <taxon>Tribonema</taxon>
    </lineage>
</organism>
<accession>A0A836CB27</accession>